<proteinExistence type="predicted"/>
<dbReference type="Proteomes" id="UP000751190">
    <property type="component" value="Unassembled WGS sequence"/>
</dbReference>
<reference evidence="3" key="1">
    <citation type="submission" date="2021-05" db="EMBL/GenBank/DDBJ databases">
        <title>The genome of the haptophyte Pavlova lutheri (Diacronema luteri, Pavlovales) - a model for lipid biosynthesis in eukaryotic algae.</title>
        <authorList>
            <person name="Hulatt C.J."/>
            <person name="Posewitz M.C."/>
        </authorList>
    </citation>
    <scope>NUCLEOTIDE SEQUENCE</scope>
    <source>
        <strain evidence="3">NIVA-4/92</strain>
    </source>
</reference>
<accession>A0A8J5XIY3</accession>
<keyword evidence="4" id="KW-1185">Reference proteome</keyword>
<evidence type="ECO:0000313" key="4">
    <source>
        <dbReference type="Proteomes" id="UP000751190"/>
    </source>
</evidence>
<dbReference type="EMBL" id="JAGTXO010000022">
    <property type="protein sequence ID" value="KAG8462106.1"/>
    <property type="molecule type" value="Genomic_DNA"/>
</dbReference>
<evidence type="ECO:0000256" key="1">
    <source>
        <dbReference type="SAM" id="MobiDB-lite"/>
    </source>
</evidence>
<protein>
    <submittedName>
        <fullName evidence="3">Uncharacterized protein</fullName>
    </submittedName>
</protein>
<dbReference type="EMBL" id="JAGTXO010000022">
    <property type="protein sequence ID" value="KAG8462107.1"/>
    <property type="molecule type" value="Genomic_DNA"/>
</dbReference>
<name>A0A8J5XIY3_DIALT</name>
<sequence length="101" mass="10407">MRSFVVQIRDMQHVAEGQALLCRLARLYTQQLARQAEGGGGEASAVGAVEAGHALTGGSENDALIFGDEDAAGDADSARDGTGDAGARSVDDTEESLENLD</sequence>
<gene>
    <name evidence="2" type="ORF">KFE25_011556</name>
    <name evidence="3" type="ORF">KFE25_011557</name>
</gene>
<evidence type="ECO:0000313" key="2">
    <source>
        <dbReference type="EMBL" id="KAG8462106.1"/>
    </source>
</evidence>
<comment type="caution">
    <text evidence="3">The sequence shown here is derived from an EMBL/GenBank/DDBJ whole genome shotgun (WGS) entry which is preliminary data.</text>
</comment>
<dbReference type="AlphaFoldDB" id="A0A8J5XIY3"/>
<feature type="compositionally biased region" description="Acidic residues" evidence="1">
    <location>
        <begin position="92"/>
        <end position="101"/>
    </location>
</feature>
<organism evidence="3 4">
    <name type="scientific">Diacronema lutheri</name>
    <name type="common">Unicellular marine alga</name>
    <name type="synonym">Monochrysis lutheri</name>
    <dbReference type="NCBI Taxonomy" id="2081491"/>
    <lineage>
        <taxon>Eukaryota</taxon>
        <taxon>Haptista</taxon>
        <taxon>Haptophyta</taxon>
        <taxon>Pavlovophyceae</taxon>
        <taxon>Pavlovales</taxon>
        <taxon>Pavlovaceae</taxon>
        <taxon>Diacronema</taxon>
    </lineage>
</organism>
<evidence type="ECO:0000313" key="3">
    <source>
        <dbReference type="EMBL" id="KAG8462107.1"/>
    </source>
</evidence>
<feature type="region of interest" description="Disordered" evidence="1">
    <location>
        <begin position="59"/>
        <end position="101"/>
    </location>
</feature>